<evidence type="ECO:0000313" key="2">
    <source>
        <dbReference type="EMBL" id="GAA1560478.1"/>
    </source>
</evidence>
<reference evidence="2 3" key="1">
    <citation type="journal article" date="2019" name="Int. J. Syst. Evol. Microbiol.">
        <title>The Global Catalogue of Microorganisms (GCM) 10K type strain sequencing project: providing services to taxonomists for standard genome sequencing and annotation.</title>
        <authorList>
            <consortium name="The Broad Institute Genomics Platform"/>
            <consortium name="The Broad Institute Genome Sequencing Center for Infectious Disease"/>
            <person name="Wu L."/>
            <person name="Ma J."/>
        </authorList>
    </citation>
    <scope>NUCLEOTIDE SEQUENCE [LARGE SCALE GENOMIC DNA]</scope>
    <source>
        <strain evidence="2 3">JCM 14969</strain>
    </source>
</reference>
<accession>A0ABN2CLB8</accession>
<dbReference type="RefSeq" id="WP_344210677.1">
    <property type="nucleotide sequence ID" value="NZ_BAAAOS010000008.1"/>
</dbReference>
<organism evidence="2 3">
    <name type="scientific">Kribbella sancticallisti</name>
    <dbReference type="NCBI Taxonomy" id="460087"/>
    <lineage>
        <taxon>Bacteria</taxon>
        <taxon>Bacillati</taxon>
        <taxon>Actinomycetota</taxon>
        <taxon>Actinomycetes</taxon>
        <taxon>Propionibacteriales</taxon>
        <taxon>Kribbellaceae</taxon>
        <taxon>Kribbella</taxon>
    </lineage>
</organism>
<comment type="caution">
    <text evidence="2">The sequence shown here is derived from an EMBL/GenBank/DDBJ whole genome shotgun (WGS) entry which is preliminary data.</text>
</comment>
<name>A0ABN2CLB8_9ACTN</name>
<feature type="transmembrane region" description="Helical" evidence="1">
    <location>
        <begin position="85"/>
        <end position="109"/>
    </location>
</feature>
<evidence type="ECO:0000256" key="1">
    <source>
        <dbReference type="SAM" id="Phobius"/>
    </source>
</evidence>
<keyword evidence="3" id="KW-1185">Reference proteome</keyword>
<sequence length="159" mass="16441">MARTAGDLRQTGGPDIVAFELAGSTKQSREILTAWGPAGWQAAKRNIHADFPFILGYTGVLAIPALVSADTIGRQTWPSTEGIGIAIAIAVVLAGLLDVAEDVLLLSVLSSANKADDLQPHALAAKVCALIKFSLIALAIVWLILVAFPVVLTAAGTSS</sequence>
<feature type="transmembrane region" description="Helical" evidence="1">
    <location>
        <begin position="130"/>
        <end position="152"/>
    </location>
</feature>
<keyword evidence="1" id="KW-1133">Transmembrane helix</keyword>
<gene>
    <name evidence="2" type="ORF">GCM10009789_12200</name>
</gene>
<protein>
    <submittedName>
        <fullName evidence="2">Uncharacterized protein</fullName>
    </submittedName>
</protein>
<keyword evidence="1" id="KW-0812">Transmembrane</keyword>
<dbReference type="Proteomes" id="UP001500393">
    <property type="component" value="Unassembled WGS sequence"/>
</dbReference>
<keyword evidence="1" id="KW-0472">Membrane</keyword>
<proteinExistence type="predicted"/>
<feature type="transmembrane region" description="Helical" evidence="1">
    <location>
        <begin position="54"/>
        <end position="73"/>
    </location>
</feature>
<dbReference type="EMBL" id="BAAAOS010000008">
    <property type="protein sequence ID" value="GAA1560478.1"/>
    <property type="molecule type" value="Genomic_DNA"/>
</dbReference>
<evidence type="ECO:0000313" key="3">
    <source>
        <dbReference type="Proteomes" id="UP001500393"/>
    </source>
</evidence>